<dbReference type="InterPro" id="IPR036108">
    <property type="entry name" value="4pyrrol_syn_uPrphyn_synt_sf"/>
</dbReference>
<comment type="catalytic activity">
    <reaction evidence="8 9">
        <text>hydroxymethylbilane = uroporphyrinogen III + H2O</text>
        <dbReference type="Rhea" id="RHEA:18965"/>
        <dbReference type="ChEBI" id="CHEBI:15377"/>
        <dbReference type="ChEBI" id="CHEBI:57308"/>
        <dbReference type="ChEBI" id="CHEBI:57845"/>
        <dbReference type="EC" id="4.2.1.75"/>
    </reaction>
</comment>
<evidence type="ECO:0000256" key="6">
    <source>
        <dbReference type="ARBA" id="ARBA00037589"/>
    </source>
</evidence>
<evidence type="ECO:0000256" key="5">
    <source>
        <dbReference type="ARBA" id="ARBA00023244"/>
    </source>
</evidence>
<dbReference type="Pfam" id="PF02602">
    <property type="entry name" value="HEM4"/>
    <property type="match status" value="1"/>
</dbReference>
<dbReference type="GO" id="GO:0004852">
    <property type="term" value="F:uroporphyrinogen-III synthase activity"/>
    <property type="evidence" value="ECO:0007669"/>
    <property type="project" value="UniProtKB-UniRule"/>
</dbReference>
<evidence type="ECO:0000256" key="1">
    <source>
        <dbReference type="ARBA" id="ARBA00004772"/>
    </source>
</evidence>
<dbReference type="SUPFAM" id="SSF69618">
    <property type="entry name" value="HemD-like"/>
    <property type="match status" value="1"/>
</dbReference>
<gene>
    <name evidence="11" type="ORF">OM074_03690</name>
</gene>
<organism evidence="11 12">
    <name type="scientific">Plebeiibacterium marinum</name>
    <dbReference type="NCBI Taxonomy" id="2992111"/>
    <lineage>
        <taxon>Bacteria</taxon>
        <taxon>Pseudomonadati</taxon>
        <taxon>Bacteroidota</taxon>
        <taxon>Bacteroidia</taxon>
        <taxon>Marinilabiliales</taxon>
        <taxon>Marinilabiliaceae</taxon>
        <taxon>Plebeiibacterium</taxon>
    </lineage>
</organism>
<reference evidence="11" key="1">
    <citation type="submission" date="2022-10" db="EMBL/GenBank/DDBJ databases">
        <authorList>
            <person name="Yu W.X."/>
        </authorList>
    </citation>
    <scope>NUCLEOTIDE SEQUENCE</scope>
    <source>
        <strain evidence="11">D04</strain>
    </source>
</reference>
<evidence type="ECO:0000256" key="9">
    <source>
        <dbReference type="RuleBase" id="RU366031"/>
    </source>
</evidence>
<dbReference type="EC" id="4.2.1.75" evidence="3 9"/>
<dbReference type="RefSeq" id="WP_301197936.1">
    <property type="nucleotide sequence ID" value="NZ_JAPDPI010000004.1"/>
</dbReference>
<feature type="domain" description="Tetrapyrrole biosynthesis uroporphyrinogen III synthase" evidence="10">
    <location>
        <begin position="22"/>
        <end position="242"/>
    </location>
</feature>
<evidence type="ECO:0000259" key="10">
    <source>
        <dbReference type="Pfam" id="PF02602"/>
    </source>
</evidence>
<keyword evidence="12" id="KW-1185">Reference proteome</keyword>
<comment type="function">
    <text evidence="6 9">Catalyzes cyclization of the linear tetrapyrrole, hydroxymethylbilane, to the macrocyclic uroporphyrinogen III.</text>
</comment>
<dbReference type="EMBL" id="JAPDPI010000004">
    <property type="protein sequence ID" value="MCW3804714.1"/>
    <property type="molecule type" value="Genomic_DNA"/>
</dbReference>
<name>A0AAE3SIS6_9BACT</name>
<dbReference type="Proteomes" id="UP001207408">
    <property type="component" value="Unassembled WGS sequence"/>
</dbReference>
<dbReference type="PANTHER" id="PTHR38042:SF1">
    <property type="entry name" value="UROPORPHYRINOGEN-III SYNTHASE, CHLOROPLASTIC"/>
    <property type="match status" value="1"/>
</dbReference>
<comment type="similarity">
    <text evidence="2 9">Belongs to the uroporphyrinogen-III synthase family.</text>
</comment>
<evidence type="ECO:0000256" key="7">
    <source>
        <dbReference type="ARBA" id="ARBA00040167"/>
    </source>
</evidence>
<comment type="pathway">
    <text evidence="1 9">Porphyrin-containing compound metabolism; protoporphyrin-IX biosynthesis; coproporphyrinogen-III from 5-aminolevulinate: step 3/4.</text>
</comment>
<evidence type="ECO:0000256" key="8">
    <source>
        <dbReference type="ARBA" id="ARBA00048617"/>
    </source>
</evidence>
<dbReference type="CDD" id="cd06578">
    <property type="entry name" value="HemD"/>
    <property type="match status" value="1"/>
</dbReference>
<evidence type="ECO:0000256" key="4">
    <source>
        <dbReference type="ARBA" id="ARBA00023239"/>
    </source>
</evidence>
<dbReference type="Gene3D" id="3.40.50.10090">
    <property type="match status" value="2"/>
</dbReference>
<evidence type="ECO:0000256" key="2">
    <source>
        <dbReference type="ARBA" id="ARBA00008133"/>
    </source>
</evidence>
<sequence length="254" mass="28440">MFSVLRNKVFISTRPKGKSGELDAMLTSNGAIHMELPMIELRESIDEDITSDILINMQTYTHLVFTSANGFLFFMNQMRNFKDSNNILHSIKIASIGYKTTETILSKGYNIDFDANAKTGTEFAKKFKKHIAGKEARVLWPTSKLSPNIIPDSLDGTAHITRLNIYTNNNPTNIDYKLVNRVKSDAYDMIICASPSAFFNLIDVVKNKNLRIACIGRTTANAVKNHGITPLCVAKEPNALGIFNAITKYYNSFK</sequence>
<dbReference type="PANTHER" id="PTHR38042">
    <property type="entry name" value="UROPORPHYRINOGEN-III SYNTHASE, CHLOROPLASTIC"/>
    <property type="match status" value="1"/>
</dbReference>
<comment type="caution">
    <text evidence="11">The sequence shown here is derived from an EMBL/GenBank/DDBJ whole genome shotgun (WGS) entry which is preliminary data.</text>
</comment>
<evidence type="ECO:0000313" key="11">
    <source>
        <dbReference type="EMBL" id="MCW3804714.1"/>
    </source>
</evidence>
<dbReference type="InterPro" id="IPR003754">
    <property type="entry name" value="4pyrrol_synth_uPrphyn_synth"/>
</dbReference>
<keyword evidence="4 9" id="KW-0456">Lyase</keyword>
<dbReference type="GO" id="GO:0006782">
    <property type="term" value="P:protoporphyrinogen IX biosynthetic process"/>
    <property type="evidence" value="ECO:0007669"/>
    <property type="project" value="UniProtKB-UniRule"/>
</dbReference>
<dbReference type="InterPro" id="IPR039793">
    <property type="entry name" value="UROS/Hem4"/>
</dbReference>
<dbReference type="GO" id="GO:0006780">
    <property type="term" value="P:uroporphyrinogen III biosynthetic process"/>
    <property type="evidence" value="ECO:0007669"/>
    <property type="project" value="UniProtKB-UniRule"/>
</dbReference>
<evidence type="ECO:0000313" key="12">
    <source>
        <dbReference type="Proteomes" id="UP001207408"/>
    </source>
</evidence>
<keyword evidence="5 9" id="KW-0627">Porphyrin biosynthesis</keyword>
<proteinExistence type="inferred from homology"/>
<dbReference type="AlphaFoldDB" id="A0AAE3SIS6"/>
<evidence type="ECO:0000256" key="3">
    <source>
        <dbReference type="ARBA" id="ARBA00013109"/>
    </source>
</evidence>
<protein>
    <recommendedName>
        <fullName evidence="7 9">Uroporphyrinogen-III synthase</fullName>
        <ecNumber evidence="3 9">4.2.1.75</ecNumber>
    </recommendedName>
</protein>
<accession>A0AAE3SIS6</accession>